<evidence type="ECO:0000259" key="9">
    <source>
        <dbReference type="Pfam" id="PF01431"/>
    </source>
</evidence>
<evidence type="ECO:0000259" key="10">
    <source>
        <dbReference type="Pfam" id="PF05649"/>
    </source>
</evidence>
<dbReference type="OrthoDB" id="9775677at2"/>
<dbReference type="CDD" id="cd08662">
    <property type="entry name" value="M13"/>
    <property type="match status" value="1"/>
</dbReference>
<evidence type="ECO:0000313" key="12">
    <source>
        <dbReference type="Proteomes" id="UP000006201"/>
    </source>
</evidence>
<dbReference type="InterPro" id="IPR000718">
    <property type="entry name" value="Peptidase_M13"/>
</dbReference>
<keyword evidence="6" id="KW-0862">Zinc</keyword>
<dbReference type="PROSITE" id="PS51885">
    <property type="entry name" value="NEPRILYSIN"/>
    <property type="match status" value="1"/>
</dbReference>
<dbReference type="EMBL" id="AAOH01000003">
    <property type="protein sequence ID" value="EAR28854.1"/>
    <property type="molecule type" value="Genomic_DNA"/>
</dbReference>
<dbReference type="InterPro" id="IPR008753">
    <property type="entry name" value="Peptidase_M13_N"/>
</dbReference>
<protein>
    <submittedName>
        <fullName evidence="11">Peptidase, M13 family (Lipoprotein)</fullName>
    </submittedName>
</protein>
<dbReference type="PANTHER" id="PTHR11733:SF167">
    <property type="entry name" value="FI17812P1-RELATED"/>
    <property type="match status" value="1"/>
</dbReference>
<dbReference type="GO" id="GO:0005886">
    <property type="term" value="C:plasma membrane"/>
    <property type="evidence" value="ECO:0007669"/>
    <property type="project" value="TreeGrafter"/>
</dbReference>
<dbReference type="InterPro" id="IPR024079">
    <property type="entry name" value="MetalloPept_cat_dom_sf"/>
</dbReference>
<evidence type="ECO:0000256" key="7">
    <source>
        <dbReference type="ARBA" id="ARBA00023049"/>
    </source>
</evidence>
<evidence type="ECO:0000313" key="11">
    <source>
        <dbReference type="EMBL" id="EAR28854.1"/>
    </source>
</evidence>
<dbReference type="Pfam" id="PF05649">
    <property type="entry name" value="Peptidase_M13_N"/>
    <property type="match status" value="1"/>
</dbReference>
<evidence type="ECO:0000256" key="2">
    <source>
        <dbReference type="ARBA" id="ARBA00007357"/>
    </source>
</evidence>
<dbReference type="Gene3D" id="1.10.1380.10">
    <property type="entry name" value="Neutral endopeptidase , domain2"/>
    <property type="match status" value="1"/>
</dbReference>
<dbReference type="RefSeq" id="WP_009838116.1">
    <property type="nucleotide sequence ID" value="NZ_AAOH01000003.1"/>
</dbReference>
<keyword evidence="7" id="KW-0482">Metalloprotease</keyword>
<proteinExistence type="inferred from homology"/>
<keyword evidence="4" id="KW-0479">Metal-binding</keyword>
<evidence type="ECO:0000256" key="3">
    <source>
        <dbReference type="ARBA" id="ARBA00022670"/>
    </source>
</evidence>
<sequence>MKKVTFLATSVALALGLTGCGEQAKTATATATATKTANTMVVNEAKAALVSGIELENIDHAVRAQDDFYQHVNGVWLRDTKIPDDKSNYGSFTQLYDNSQAALKKVIEAAAANATVKAGSDEQKLGDFYKSFMDQSTANKLGFDPLKADLANIAALTDKKGLAGLMAELRIKGSNTPFAWYVNNDEKKSSEYALYVFQSGLGLPDRDYYLKNDEKFTKIREQYQTYITQLLALAGDENAADAAKNIIALEAKLATAQWSRVENRDATKAYNKLTTAEVDTLLGDFDFAAFLAQSNLNVKELIVSQPSYLAALAGIYAETDLTVWQDYLSFHFVNTYASKLGDEFVDLNFAFYSTTLRGVEQQQPRWKTAVDSANDVLGEILGKVYVKDNFPPEAKQRMGVLVNNLIKAYGVAIDELEWMSAETKVAAKEKLNKFTPKIGYPDKWKDYSALEIKAGDLVGNFIRHSQWAYADMSGKLGKPVDRSEWFMTPQTVNAYYNPVNNEIVFPAAILQPPFFNLAADDAVNYGAIGAVIGHELGHGFDDQGAKYDGDGNLRDWWNETDLAQFQERGAKLIAQYDGFKPFDDAHVNGSLTLGENIGDLGGLTVAYKAYQMSLSGNKAPEIDGFTGEQRFFMGWAQVWRRNYRDEELRNRLMTDPHSPSQYRVIGILSNMPEFYQAFAVKAEDKMYVAPEQRVKIW</sequence>
<keyword evidence="12" id="KW-1185">Reference proteome</keyword>
<dbReference type="InterPro" id="IPR018497">
    <property type="entry name" value="Peptidase_M13_C"/>
</dbReference>
<dbReference type="GO" id="GO:0046872">
    <property type="term" value="F:metal ion binding"/>
    <property type="evidence" value="ECO:0007669"/>
    <property type="project" value="UniProtKB-KW"/>
</dbReference>
<keyword evidence="3" id="KW-0645">Protease</keyword>
<dbReference type="Gene3D" id="3.40.390.10">
    <property type="entry name" value="Collagenase (Catalytic Domain)"/>
    <property type="match status" value="1"/>
</dbReference>
<dbReference type="Pfam" id="PF01431">
    <property type="entry name" value="Peptidase_M13"/>
    <property type="match status" value="1"/>
</dbReference>
<evidence type="ECO:0000256" key="5">
    <source>
        <dbReference type="ARBA" id="ARBA00022801"/>
    </source>
</evidence>
<feature type="signal peptide" evidence="8">
    <location>
        <begin position="1"/>
        <end position="24"/>
    </location>
</feature>
<dbReference type="PANTHER" id="PTHR11733">
    <property type="entry name" value="ZINC METALLOPROTEASE FAMILY M13 NEPRILYSIN-RELATED"/>
    <property type="match status" value="1"/>
</dbReference>
<gene>
    <name evidence="11" type="ORF">PTD2_07419</name>
</gene>
<dbReference type="SUPFAM" id="SSF55486">
    <property type="entry name" value="Metalloproteases ('zincins'), catalytic domain"/>
    <property type="match status" value="1"/>
</dbReference>
<keyword evidence="8" id="KW-0732">Signal</keyword>
<dbReference type="AlphaFoldDB" id="A4C8D9"/>
<evidence type="ECO:0000256" key="4">
    <source>
        <dbReference type="ARBA" id="ARBA00022723"/>
    </source>
</evidence>
<feature type="domain" description="Peptidase M13 N-terminal" evidence="10">
    <location>
        <begin position="65"/>
        <end position="441"/>
    </location>
</feature>
<comment type="caution">
    <text evidence="11">The sequence shown here is derived from an EMBL/GenBank/DDBJ whole genome shotgun (WGS) entry which is preliminary data.</text>
</comment>
<dbReference type="Proteomes" id="UP000006201">
    <property type="component" value="Unassembled WGS sequence"/>
</dbReference>
<dbReference type="GO" id="GO:0004222">
    <property type="term" value="F:metalloendopeptidase activity"/>
    <property type="evidence" value="ECO:0007669"/>
    <property type="project" value="InterPro"/>
</dbReference>
<keyword evidence="5" id="KW-0378">Hydrolase</keyword>
<reference evidence="11 12" key="1">
    <citation type="submission" date="2006-02" db="EMBL/GenBank/DDBJ databases">
        <authorList>
            <person name="Moran M.A."/>
            <person name="Kjelleberg S."/>
            <person name="Egan S."/>
            <person name="Saunders N."/>
            <person name="Thomas T."/>
            <person name="Ferriera S."/>
            <person name="Johnson J."/>
            <person name="Kravitz S."/>
            <person name="Halpern A."/>
            <person name="Remington K."/>
            <person name="Beeson K."/>
            <person name="Tran B."/>
            <person name="Rogers Y.-H."/>
            <person name="Friedman R."/>
            <person name="Venter J.C."/>
        </authorList>
    </citation>
    <scope>NUCLEOTIDE SEQUENCE [LARGE SCALE GENOMIC DNA]</scope>
    <source>
        <strain evidence="11 12">D2</strain>
    </source>
</reference>
<dbReference type="HOGENOM" id="CLU_006187_7_2_6"/>
<comment type="similarity">
    <text evidence="2">Belongs to the peptidase M13 family.</text>
</comment>
<evidence type="ECO:0000256" key="8">
    <source>
        <dbReference type="SAM" id="SignalP"/>
    </source>
</evidence>
<feature type="chain" id="PRO_5002667022" evidence="8">
    <location>
        <begin position="25"/>
        <end position="697"/>
    </location>
</feature>
<name>A4C8D9_9GAMM</name>
<dbReference type="GO" id="GO:0016485">
    <property type="term" value="P:protein processing"/>
    <property type="evidence" value="ECO:0007669"/>
    <property type="project" value="TreeGrafter"/>
</dbReference>
<dbReference type="InterPro" id="IPR042089">
    <property type="entry name" value="Peptidase_M13_dom_2"/>
</dbReference>
<keyword evidence="11" id="KW-0449">Lipoprotein</keyword>
<dbReference type="PRINTS" id="PR00786">
    <property type="entry name" value="NEPRILYSIN"/>
</dbReference>
<dbReference type="STRING" id="87626.PTD2_07419"/>
<evidence type="ECO:0000256" key="1">
    <source>
        <dbReference type="ARBA" id="ARBA00001947"/>
    </source>
</evidence>
<comment type="cofactor">
    <cofactor evidence="1">
        <name>Zn(2+)</name>
        <dbReference type="ChEBI" id="CHEBI:29105"/>
    </cofactor>
</comment>
<organism evidence="11 12">
    <name type="scientific">Pseudoalteromonas tunicata D2</name>
    <dbReference type="NCBI Taxonomy" id="87626"/>
    <lineage>
        <taxon>Bacteria</taxon>
        <taxon>Pseudomonadati</taxon>
        <taxon>Pseudomonadota</taxon>
        <taxon>Gammaproteobacteria</taxon>
        <taxon>Alteromonadales</taxon>
        <taxon>Pseudoalteromonadaceae</taxon>
        <taxon>Pseudoalteromonas</taxon>
    </lineage>
</organism>
<evidence type="ECO:0000256" key="6">
    <source>
        <dbReference type="ARBA" id="ARBA00022833"/>
    </source>
</evidence>
<dbReference type="eggNOG" id="COG3590">
    <property type="taxonomic scope" value="Bacteria"/>
</dbReference>
<dbReference type="PROSITE" id="PS51257">
    <property type="entry name" value="PROKAR_LIPOPROTEIN"/>
    <property type="match status" value="1"/>
</dbReference>
<feature type="domain" description="Peptidase M13 C-terminal" evidence="9">
    <location>
        <begin position="493"/>
        <end position="694"/>
    </location>
</feature>
<accession>A4C8D9</accession>